<dbReference type="OrthoDB" id="2854648at2"/>
<evidence type="ECO:0000256" key="3">
    <source>
        <dbReference type="ARBA" id="ARBA00023163"/>
    </source>
</evidence>
<dbReference type="InterPro" id="IPR010982">
    <property type="entry name" value="Lambda_DNA-bd_dom_sf"/>
</dbReference>
<dbReference type="SMART" id="SM00354">
    <property type="entry name" value="HTH_LACI"/>
    <property type="match status" value="1"/>
</dbReference>
<keyword evidence="2" id="KW-0238">DNA-binding</keyword>
<keyword evidence="3" id="KW-0804">Transcription</keyword>
<dbReference type="PROSITE" id="PS00356">
    <property type="entry name" value="HTH_LACI_1"/>
    <property type="match status" value="1"/>
</dbReference>
<feature type="domain" description="HTH lacI-type" evidence="5">
    <location>
        <begin position="3"/>
        <end position="57"/>
    </location>
</feature>
<dbReference type="Pfam" id="PF00356">
    <property type="entry name" value="LacI"/>
    <property type="match status" value="1"/>
</dbReference>
<evidence type="ECO:0000259" key="5">
    <source>
        <dbReference type="PROSITE" id="PS50932"/>
    </source>
</evidence>
<dbReference type="Pfam" id="PF13377">
    <property type="entry name" value="Peripla_BP_3"/>
    <property type="match status" value="1"/>
</dbReference>
<keyword evidence="1" id="KW-0805">Transcription regulation</keyword>
<comment type="caution">
    <text evidence="6">The sequence shown here is derived from an EMBL/GenBank/DDBJ whole genome shotgun (WGS) entry which is preliminary data.</text>
</comment>
<dbReference type="GO" id="GO:0000976">
    <property type="term" value="F:transcription cis-regulatory region binding"/>
    <property type="evidence" value="ECO:0007669"/>
    <property type="project" value="TreeGrafter"/>
</dbReference>
<dbReference type="Proteomes" id="UP000316747">
    <property type="component" value="Unassembled WGS sequence"/>
</dbReference>
<organism evidence="6 7">
    <name type="scientific">Humibacillus xanthopallidus</name>
    <dbReference type="NCBI Taxonomy" id="412689"/>
    <lineage>
        <taxon>Bacteria</taxon>
        <taxon>Bacillati</taxon>
        <taxon>Actinomycetota</taxon>
        <taxon>Actinomycetes</taxon>
        <taxon>Micrococcales</taxon>
        <taxon>Intrasporangiaceae</taxon>
        <taxon>Humibacillus</taxon>
    </lineage>
</organism>
<keyword evidence="7" id="KW-1185">Reference proteome</keyword>
<evidence type="ECO:0000313" key="7">
    <source>
        <dbReference type="Proteomes" id="UP000316747"/>
    </source>
</evidence>
<dbReference type="GO" id="GO:0003700">
    <property type="term" value="F:DNA-binding transcription factor activity"/>
    <property type="evidence" value="ECO:0007669"/>
    <property type="project" value="TreeGrafter"/>
</dbReference>
<dbReference type="PANTHER" id="PTHR30146">
    <property type="entry name" value="LACI-RELATED TRANSCRIPTIONAL REPRESSOR"/>
    <property type="match status" value="1"/>
</dbReference>
<proteinExistence type="predicted"/>
<evidence type="ECO:0000256" key="1">
    <source>
        <dbReference type="ARBA" id="ARBA00023015"/>
    </source>
</evidence>
<dbReference type="Gene3D" id="3.40.50.2300">
    <property type="match status" value="2"/>
</dbReference>
<dbReference type="SUPFAM" id="SSF53822">
    <property type="entry name" value="Periplasmic binding protein-like I"/>
    <property type="match status" value="1"/>
</dbReference>
<dbReference type="InterPro" id="IPR028082">
    <property type="entry name" value="Peripla_BP_I"/>
</dbReference>
<dbReference type="CDD" id="cd06267">
    <property type="entry name" value="PBP1_LacI_sugar_binding-like"/>
    <property type="match status" value="1"/>
</dbReference>
<dbReference type="CDD" id="cd01392">
    <property type="entry name" value="HTH_LacI"/>
    <property type="match status" value="1"/>
</dbReference>
<gene>
    <name evidence="6" type="ORF">FBY41_4011</name>
</gene>
<dbReference type="InterPro" id="IPR000843">
    <property type="entry name" value="HTH_LacI"/>
</dbReference>
<name>A0A543HFU0_9MICO</name>
<reference evidence="6 7" key="1">
    <citation type="submission" date="2019-06" db="EMBL/GenBank/DDBJ databases">
        <title>Genome sequencing of plant associated microbes to promote plant fitness in Sorghum bicolor and Oryza sativa.</title>
        <authorList>
            <person name="Coleman-Derr D."/>
        </authorList>
    </citation>
    <scope>NUCLEOTIDE SEQUENCE [LARGE SCALE GENOMIC DNA]</scope>
    <source>
        <strain evidence="6 7">KV-663</strain>
    </source>
</reference>
<dbReference type="AlphaFoldDB" id="A0A543HFU0"/>
<dbReference type="Gene3D" id="1.10.260.40">
    <property type="entry name" value="lambda repressor-like DNA-binding domains"/>
    <property type="match status" value="1"/>
</dbReference>
<dbReference type="EMBL" id="VFPM01000004">
    <property type="protein sequence ID" value="TQM57190.1"/>
    <property type="molecule type" value="Genomic_DNA"/>
</dbReference>
<sequence>MAARLRDVAERAGVSVKTASNVLNNYPHIKPSTRARVEKAMAELKYRPNLSARSLKHGRAGFLALAVPAMDSPYFAELAARITEEASALGFIVLLDVTRGDADAERVVLEGMRSHVIDGVIFSPLALSAEEISRRDDDLPMVLLGERPVPTGFDHIAVDSVAASRAATEHLVAVGRRRIAAVGREAVRGTASERLRGYRQALRAAGLPYDPTLVIDVPHYDRADGHAAMLRLLELPEPPDAVFCFNDLMAIGALRACVESGVKVPEDVALVGFDDIAETRFANPTITTISPDLTGLAREALDLLSRRISGDESPAREVRVAWTLEARETTLGVPRRRRRRAGGQDRAGSPPPERRKRPLQPPDSVSATSRRNSARRVKRSTGSAES</sequence>
<protein>
    <submittedName>
        <fullName evidence="6">LacI family transcriptional regulator</fullName>
    </submittedName>
</protein>
<dbReference type="InterPro" id="IPR046335">
    <property type="entry name" value="LacI/GalR-like_sensor"/>
</dbReference>
<evidence type="ECO:0000256" key="2">
    <source>
        <dbReference type="ARBA" id="ARBA00023125"/>
    </source>
</evidence>
<dbReference type="SUPFAM" id="SSF47413">
    <property type="entry name" value="lambda repressor-like DNA-binding domains"/>
    <property type="match status" value="1"/>
</dbReference>
<accession>A0A543HFU0</accession>
<evidence type="ECO:0000256" key="4">
    <source>
        <dbReference type="SAM" id="MobiDB-lite"/>
    </source>
</evidence>
<feature type="region of interest" description="Disordered" evidence="4">
    <location>
        <begin position="332"/>
        <end position="386"/>
    </location>
</feature>
<dbReference type="PROSITE" id="PS50932">
    <property type="entry name" value="HTH_LACI_2"/>
    <property type="match status" value="1"/>
</dbReference>
<dbReference type="PANTHER" id="PTHR30146:SF153">
    <property type="entry name" value="LACTOSE OPERON REPRESSOR"/>
    <property type="match status" value="1"/>
</dbReference>
<dbReference type="RefSeq" id="WP_141846434.1">
    <property type="nucleotide sequence ID" value="NZ_VFPM01000004.1"/>
</dbReference>
<evidence type="ECO:0000313" key="6">
    <source>
        <dbReference type="EMBL" id="TQM57190.1"/>
    </source>
</evidence>